<dbReference type="GO" id="GO:0006508">
    <property type="term" value="P:proteolysis"/>
    <property type="evidence" value="ECO:0007669"/>
    <property type="project" value="UniProtKB-KW"/>
</dbReference>
<keyword evidence="7" id="KW-0482">Metalloprotease</keyword>
<dbReference type="GO" id="GO:0046872">
    <property type="term" value="F:metal ion binding"/>
    <property type="evidence" value="ECO:0007669"/>
    <property type="project" value="UniProtKB-KW"/>
</dbReference>
<evidence type="ECO:0000256" key="4">
    <source>
        <dbReference type="ARBA" id="ARBA00022723"/>
    </source>
</evidence>
<dbReference type="PANTHER" id="PTHR21666">
    <property type="entry name" value="PEPTIDASE-RELATED"/>
    <property type="match status" value="1"/>
</dbReference>
<evidence type="ECO:0000256" key="2">
    <source>
        <dbReference type="ARBA" id="ARBA00004196"/>
    </source>
</evidence>
<accession>A0A8J7UWE8</accession>
<dbReference type="RefSeq" id="WP_210513049.1">
    <property type="nucleotide sequence ID" value="NZ_JAFIDN010000012.1"/>
</dbReference>
<name>A0A8J7UWE8_9BACT</name>
<dbReference type="Proteomes" id="UP000673975">
    <property type="component" value="Unassembled WGS sequence"/>
</dbReference>
<dbReference type="EMBL" id="JAFIDN010000012">
    <property type="protein sequence ID" value="MBP3193591.1"/>
    <property type="molecule type" value="Genomic_DNA"/>
</dbReference>
<feature type="domain" description="M23ase beta-sheet core" evidence="8">
    <location>
        <begin position="283"/>
        <end position="379"/>
    </location>
</feature>
<dbReference type="InterPro" id="IPR016047">
    <property type="entry name" value="M23ase_b-sheet_dom"/>
</dbReference>
<dbReference type="InterPro" id="IPR011055">
    <property type="entry name" value="Dup_hybrid_motif"/>
</dbReference>
<comment type="cofactor">
    <cofactor evidence="1">
        <name>Zn(2+)</name>
        <dbReference type="ChEBI" id="CHEBI:29105"/>
    </cofactor>
</comment>
<evidence type="ECO:0000313" key="11">
    <source>
        <dbReference type="Proteomes" id="UP000673975"/>
    </source>
</evidence>
<keyword evidence="11" id="KW-1185">Reference proteome</keyword>
<dbReference type="AlphaFoldDB" id="A0A8J7UWE8"/>
<evidence type="ECO:0000256" key="5">
    <source>
        <dbReference type="ARBA" id="ARBA00022801"/>
    </source>
</evidence>
<dbReference type="Pfam" id="PF01551">
    <property type="entry name" value="Peptidase_M23"/>
    <property type="match status" value="1"/>
</dbReference>
<dbReference type="GO" id="GO:0030313">
    <property type="term" value="C:cell envelope"/>
    <property type="evidence" value="ECO:0007669"/>
    <property type="project" value="UniProtKB-SubCell"/>
</dbReference>
<dbReference type="Pfam" id="PF19425">
    <property type="entry name" value="Csd3_N2"/>
    <property type="match status" value="1"/>
</dbReference>
<feature type="domain" description="Csd3-like second N-terminal" evidence="9">
    <location>
        <begin position="151"/>
        <end position="270"/>
    </location>
</feature>
<evidence type="ECO:0000256" key="3">
    <source>
        <dbReference type="ARBA" id="ARBA00022670"/>
    </source>
</evidence>
<keyword evidence="5" id="KW-0378">Hydrolase</keyword>
<sequence>MHRAILPSLLLIVTLNACHFQDDSSYDTSDTAEPVSEKVEIQPELDVFGINKELEATTHRIRRNESLSFILRNNGLTPRNVHEIVQASSGIFDVRRIRAGRPLHIYTQSDTTGGAAKPRYIVYEENSTDFIRFELGDSVSVERGSKPQETRTRLVSGEINSSLYQALRSLGVDQQLTHRLAEVYAWQVDFYRIQRGDHFEVYFEEKYVDGQRTGIGRIKAAVFNHRGNNYYAFHYRQNGMDEYYDENGKSMRRQFMAAPLEYNRISSRFSHNRYHPVHRRHMPHYGTDYAAPTGTPIRAVGDGVVTAARYGRNNGNFVRIRHNSIYETGYLHMSRFADGISAGTEVEQGQIIGYVGATGTATGPHLCFRFWKHGEPVDPQRIDLPPADPIQTEHRVAFLSRKEDLLTRMDIDPDTVIQRPFAFAPDIGYSGILSGSPAQEDSTEL</sequence>
<evidence type="ECO:0000313" key="10">
    <source>
        <dbReference type="EMBL" id="MBP3193591.1"/>
    </source>
</evidence>
<comment type="subcellular location">
    <subcellularLocation>
        <location evidence="2">Cell envelope</location>
    </subcellularLocation>
</comment>
<keyword evidence="3" id="KW-0645">Protease</keyword>
<comment type="caution">
    <text evidence="10">The sequence shown here is derived from an EMBL/GenBank/DDBJ whole genome shotgun (WGS) entry which is preliminary data.</text>
</comment>
<dbReference type="InterPro" id="IPR050570">
    <property type="entry name" value="Cell_wall_metabolism_enzyme"/>
</dbReference>
<evidence type="ECO:0000256" key="1">
    <source>
        <dbReference type="ARBA" id="ARBA00001947"/>
    </source>
</evidence>
<dbReference type="GO" id="GO:0004222">
    <property type="term" value="F:metalloendopeptidase activity"/>
    <property type="evidence" value="ECO:0007669"/>
    <property type="project" value="TreeGrafter"/>
</dbReference>
<protein>
    <submittedName>
        <fullName evidence="10">Peptidoglycan DD-metalloendopeptidase family protein</fullName>
    </submittedName>
</protein>
<dbReference type="CDD" id="cd12797">
    <property type="entry name" value="M23_peptidase"/>
    <property type="match status" value="1"/>
</dbReference>
<evidence type="ECO:0000259" key="9">
    <source>
        <dbReference type="Pfam" id="PF19425"/>
    </source>
</evidence>
<evidence type="ECO:0000259" key="8">
    <source>
        <dbReference type="Pfam" id="PF01551"/>
    </source>
</evidence>
<dbReference type="InterPro" id="IPR045834">
    <property type="entry name" value="Csd3_N2"/>
</dbReference>
<reference evidence="10" key="1">
    <citation type="submission" date="2021-02" db="EMBL/GenBank/DDBJ databases">
        <title>Natronogracilivirga saccharolytica gen. nov. sp. nov. a new anaerobic, haloalkiliphilic carbohydrate-fermenting bacterium from soda lake and proposing of Cyclonatronumiaceae fam. nov. in the phylum Balneolaeota.</title>
        <authorList>
            <person name="Zhilina T.N."/>
            <person name="Sorokin D.Y."/>
            <person name="Zavarzina D.G."/>
            <person name="Toshchakov S.V."/>
            <person name="Kublanov I.V."/>
        </authorList>
    </citation>
    <scope>NUCLEOTIDE SEQUENCE</scope>
    <source>
        <strain evidence="10">Z-1702</strain>
    </source>
</reference>
<dbReference type="Gene3D" id="3.10.450.350">
    <property type="match status" value="2"/>
</dbReference>
<proteinExistence type="predicted"/>
<dbReference type="Gene3D" id="2.70.70.10">
    <property type="entry name" value="Glucose Permease (Domain IIA)"/>
    <property type="match status" value="1"/>
</dbReference>
<keyword evidence="4" id="KW-0479">Metal-binding</keyword>
<gene>
    <name evidence="10" type="ORF">NATSA_13020</name>
</gene>
<evidence type="ECO:0000256" key="7">
    <source>
        <dbReference type="ARBA" id="ARBA00023049"/>
    </source>
</evidence>
<dbReference type="PANTHER" id="PTHR21666:SF288">
    <property type="entry name" value="CELL DIVISION PROTEIN YTFB"/>
    <property type="match status" value="1"/>
</dbReference>
<organism evidence="10 11">
    <name type="scientific">Natronogracilivirga saccharolytica</name>
    <dbReference type="NCBI Taxonomy" id="2812953"/>
    <lineage>
        <taxon>Bacteria</taxon>
        <taxon>Pseudomonadati</taxon>
        <taxon>Balneolota</taxon>
        <taxon>Balneolia</taxon>
        <taxon>Balneolales</taxon>
        <taxon>Cyclonatronaceae</taxon>
        <taxon>Natronogracilivirga</taxon>
    </lineage>
</organism>
<dbReference type="SUPFAM" id="SSF51261">
    <property type="entry name" value="Duplicated hybrid motif"/>
    <property type="match status" value="1"/>
</dbReference>
<keyword evidence="6" id="KW-0862">Zinc</keyword>
<evidence type="ECO:0000256" key="6">
    <source>
        <dbReference type="ARBA" id="ARBA00022833"/>
    </source>
</evidence>